<dbReference type="Pfam" id="PF01693">
    <property type="entry name" value="Cauli_VI"/>
    <property type="match status" value="1"/>
</dbReference>
<evidence type="ECO:0000259" key="1">
    <source>
        <dbReference type="Pfam" id="PF01693"/>
    </source>
</evidence>
<gene>
    <name evidence="2" type="ORF">F511_23279</name>
</gene>
<dbReference type="SUPFAM" id="SSF55658">
    <property type="entry name" value="L9 N-domain-like"/>
    <property type="match status" value="1"/>
</dbReference>
<dbReference type="EMBL" id="KV003936">
    <property type="protein sequence ID" value="KZV36082.1"/>
    <property type="molecule type" value="Genomic_DNA"/>
</dbReference>
<evidence type="ECO:0000313" key="3">
    <source>
        <dbReference type="Proteomes" id="UP000250235"/>
    </source>
</evidence>
<feature type="domain" description="Ribonuclease H1 N-terminal" evidence="1">
    <location>
        <begin position="106"/>
        <end position="148"/>
    </location>
</feature>
<dbReference type="Gene3D" id="3.40.970.10">
    <property type="entry name" value="Ribonuclease H1, N-terminal domain"/>
    <property type="match status" value="1"/>
</dbReference>
<dbReference type="Proteomes" id="UP000250235">
    <property type="component" value="Unassembled WGS sequence"/>
</dbReference>
<dbReference type="InterPro" id="IPR011320">
    <property type="entry name" value="RNase_H1_N"/>
</dbReference>
<evidence type="ECO:0000313" key="2">
    <source>
        <dbReference type="EMBL" id="KZV36082.1"/>
    </source>
</evidence>
<keyword evidence="3" id="KW-1185">Reference proteome</keyword>
<protein>
    <submittedName>
        <fullName evidence="2">Proton pump-interactor 1-like</fullName>
    </submittedName>
</protein>
<organism evidence="2 3">
    <name type="scientific">Dorcoceras hygrometricum</name>
    <dbReference type="NCBI Taxonomy" id="472368"/>
    <lineage>
        <taxon>Eukaryota</taxon>
        <taxon>Viridiplantae</taxon>
        <taxon>Streptophyta</taxon>
        <taxon>Embryophyta</taxon>
        <taxon>Tracheophyta</taxon>
        <taxon>Spermatophyta</taxon>
        <taxon>Magnoliopsida</taxon>
        <taxon>eudicotyledons</taxon>
        <taxon>Gunneridae</taxon>
        <taxon>Pentapetalae</taxon>
        <taxon>asterids</taxon>
        <taxon>lamiids</taxon>
        <taxon>Lamiales</taxon>
        <taxon>Gesneriaceae</taxon>
        <taxon>Didymocarpoideae</taxon>
        <taxon>Trichosporeae</taxon>
        <taxon>Loxocarpinae</taxon>
        <taxon>Dorcoceras</taxon>
    </lineage>
</organism>
<dbReference type="OrthoDB" id="407198at2759"/>
<name>A0A2Z7BN50_9LAMI</name>
<accession>A0A2Z7BN50</accession>
<reference evidence="2 3" key="1">
    <citation type="journal article" date="2015" name="Proc. Natl. Acad. Sci. U.S.A.">
        <title>The resurrection genome of Boea hygrometrica: A blueprint for survival of dehydration.</title>
        <authorList>
            <person name="Xiao L."/>
            <person name="Yang G."/>
            <person name="Zhang L."/>
            <person name="Yang X."/>
            <person name="Zhao S."/>
            <person name="Ji Z."/>
            <person name="Zhou Q."/>
            <person name="Hu M."/>
            <person name="Wang Y."/>
            <person name="Chen M."/>
            <person name="Xu Y."/>
            <person name="Jin H."/>
            <person name="Xiao X."/>
            <person name="Hu G."/>
            <person name="Bao F."/>
            <person name="Hu Y."/>
            <person name="Wan P."/>
            <person name="Li L."/>
            <person name="Deng X."/>
            <person name="Kuang T."/>
            <person name="Xiang C."/>
            <person name="Zhu J.K."/>
            <person name="Oliver M.J."/>
            <person name="He Y."/>
        </authorList>
    </citation>
    <scope>NUCLEOTIDE SEQUENCE [LARGE SCALE GENOMIC DNA]</scope>
    <source>
        <strain evidence="3">cv. XS01</strain>
    </source>
</reference>
<sequence>MIDNVSFDQNTLLYSNHRGEIAFQLQHQSLYLPDSKVAAEEEENLIDAFNSEERELRFNVASTGLSYMTCRTLSFFDLKIEVARYHNDRGILIKLLPLTCQCTMPKAYVVFVGREPGVYEKWCEAIKQVCDFRGACYKGYESIKEAEEAFCSFLQEPDATRFREKCGLAKTETASTSRPYRPKNAQKLVKVLRDLAVEIHNHAVRMAKVVEEIGEILDDMQVTKVNNADGEKKCGASAPIVIDISDDSSG</sequence>
<dbReference type="AlphaFoldDB" id="A0A2Z7BN50"/>
<proteinExistence type="predicted"/>
<dbReference type="InterPro" id="IPR037056">
    <property type="entry name" value="RNase_H1_N_sf"/>
</dbReference>
<dbReference type="InterPro" id="IPR009027">
    <property type="entry name" value="Ribosomal_bL9/RNase_H1_N"/>
</dbReference>